<reference evidence="8" key="1">
    <citation type="submission" date="2014-02" db="EMBL/GenBank/DDBJ databases">
        <authorList>
            <person name="Genoscope - CEA"/>
        </authorList>
    </citation>
    <scope>NUCLEOTIDE SEQUENCE</scope>
    <source>
        <strain evidence="8">LS3</strain>
    </source>
</reference>
<dbReference type="GO" id="GO:0051321">
    <property type="term" value="P:meiotic cell cycle"/>
    <property type="evidence" value="ECO:0007669"/>
    <property type="project" value="TreeGrafter"/>
</dbReference>
<dbReference type="GO" id="GO:0000922">
    <property type="term" value="C:spindle pole"/>
    <property type="evidence" value="ECO:0007669"/>
    <property type="project" value="InterPro"/>
</dbReference>
<dbReference type="GO" id="GO:0005874">
    <property type="term" value="C:microtubule"/>
    <property type="evidence" value="ECO:0007669"/>
    <property type="project" value="UniProtKB-KW"/>
</dbReference>
<dbReference type="GO" id="GO:0000930">
    <property type="term" value="C:gamma-tubulin complex"/>
    <property type="evidence" value="ECO:0007669"/>
    <property type="project" value="TreeGrafter"/>
</dbReference>
<dbReference type="Pfam" id="PF04130">
    <property type="entry name" value="GCP_C_terminal"/>
    <property type="match status" value="1"/>
</dbReference>
<gene>
    <name evidence="8" type="ORF">GNLVRS02_ARAD1D39160g</name>
</gene>
<evidence type="ECO:0000256" key="4">
    <source>
        <dbReference type="ARBA" id="ARBA00023212"/>
    </source>
</evidence>
<dbReference type="AlphaFoldDB" id="A0A060TCX2"/>
<sequence length="787" mass="89170">MDTLFRVDHIQWSPVEVEDKDGEALEQFKDPFGLTETVKNERVRAFNQLTVADIREASFDPISRLEVGQFTSSPPKGALSWDEYYGVASKLRQQAPRDQSLATRMLSERPCWQFDAVISTLCTDPGPLFPLSFAVQSLLDLALGKESSLFSFSHKKMRFVCERVSFRVSGCSSDSVRALTDICITCGSQFRRLLYTSQRIEELGNSPVLIAFAECVSGVLSSVERAVSKSMDKNVTLLRLNRLIMRPAKVVDMLAGIVGCRDITVPIQLNRLPKAYRLLSEIYARLSTYQNCDPHLYALTRIIFSRTCAPWLSFVQDLIGLGRQETFWRPLDFFTNYSDSFVTTKQGSKLMHLVPDALPTFISLDQAQKIIETFNCFILYSRFGDREWTWQLSSMDSLQVRLCYNYEQLDVLKGEVVDYNRSLRDIAHDNARAGPSISARMDEPEASIVETDDLVARMEEINLRVPESNEHVPDEIEICCNDLFENSPHMATDPPMEVMIERSLSVTVTAQCELANEQALKLYHEGKSDISAHNLLIQGLFLMSNGTFVVNLEHQLFDAQDGLQLDNRENWPPSTAEINSTLSGITTDAIEEILTDYPTLVHDMSLNVNFGLDKKAGAGSTNANELGATDNLKLVYSVGEPIDVILTPAIVAVYQQLFSQLLRILRLVRTDKKRQLHQTPMARDFVRTIAHHLSTTVPQFHWRHKPQFQTLGEMIQAHKQLCLAIAKDSFVYNKHFESLLVALWNQEPVDHRIHEFLNTLDSRPMNSLLKHLLGVTTISYKSKLQIA</sequence>
<reference evidence="8" key="2">
    <citation type="submission" date="2014-06" db="EMBL/GenBank/DDBJ databases">
        <title>The complete genome of Blastobotrys (Arxula) adeninivorans LS3 - a yeast of biotechnological interest.</title>
        <authorList>
            <person name="Kunze G."/>
            <person name="Gaillardin C."/>
            <person name="Czernicka M."/>
            <person name="Durrens P."/>
            <person name="Martin T."/>
            <person name="Boer E."/>
            <person name="Gabaldon T."/>
            <person name="Cruz J."/>
            <person name="Talla E."/>
            <person name="Marck C."/>
            <person name="Goffeau A."/>
            <person name="Barbe V."/>
            <person name="Baret P."/>
            <person name="Baronian K."/>
            <person name="Beier S."/>
            <person name="Bleykasten C."/>
            <person name="Bode R."/>
            <person name="Casaregola S."/>
            <person name="Despons L."/>
            <person name="Fairhead C."/>
            <person name="Giersberg M."/>
            <person name="Gierski P."/>
            <person name="Hahnel U."/>
            <person name="Hartmann A."/>
            <person name="Jankowska D."/>
            <person name="Jubin C."/>
            <person name="Jung P."/>
            <person name="Lafontaine I."/>
            <person name="Leh-Louis V."/>
            <person name="Lemaire M."/>
            <person name="Marcet-Houben M."/>
            <person name="Mascher M."/>
            <person name="Morel G."/>
            <person name="Richard G.-F."/>
            <person name="Riechen J."/>
            <person name="Sacerdot C."/>
            <person name="Sarkar A."/>
            <person name="Savel G."/>
            <person name="Schacherer J."/>
            <person name="Sherman D."/>
            <person name="Straub M.-L."/>
            <person name="Stein N."/>
            <person name="Thierry A."/>
            <person name="Trautwein-Schult A."/>
            <person name="Westhof E."/>
            <person name="Worch S."/>
            <person name="Dujon B."/>
            <person name="Souciet J.-L."/>
            <person name="Wincker P."/>
            <person name="Scholz U."/>
            <person name="Neuveglise N."/>
        </authorList>
    </citation>
    <scope>NUCLEOTIDE SEQUENCE</scope>
    <source>
        <strain evidence="8">LS3</strain>
    </source>
</reference>
<proteinExistence type="inferred from homology"/>
<dbReference type="Gene3D" id="1.20.120.1900">
    <property type="entry name" value="Gamma-tubulin complex, C-terminal domain"/>
    <property type="match status" value="1"/>
</dbReference>
<keyword evidence="3 5" id="KW-0493">Microtubule</keyword>
<evidence type="ECO:0000256" key="5">
    <source>
        <dbReference type="RuleBase" id="RU363050"/>
    </source>
</evidence>
<dbReference type="GO" id="GO:0051225">
    <property type="term" value="P:spindle assembly"/>
    <property type="evidence" value="ECO:0007669"/>
    <property type="project" value="TreeGrafter"/>
</dbReference>
<dbReference type="InterPro" id="IPR007259">
    <property type="entry name" value="GCP"/>
</dbReference>
<feature type="domain" description="Gamma tubulin complex component C-terminal" evidence="6">
    <location>
        <begin position="536"/>
        <end position="746"/>
    </location>
</feature>
<comment type="similarity">
    <text evidence="1 5">Belongs to the TUBGCP family.</text>
</comment>
<comment type="subcellular location">
    <subcellularLocation>
        <location evidence="5">Cytoplasm</location>
        <location evidence="5">Cytoskeleton</location>
        <location evidence="5">Microtubule organizing center</location>
    </subcellularLocation>
</comment>
<protein>
    <recommendedName>
        <fullName evidence="5">Spindle pole body component</fullName>
    </recommendedName>
</protein>
<dbReference type="PhylomeDB" id="A0A060TCX2"/>
<name>A0A060TCX2_BLAAD</name>
<dbReference type="GO" id="GO:0005816">
    <property type="term" value="C:spindle pole body"/>
    <property type="evidence" value="ECO:0007669"/>
    <property type="project" value="UniProtKB-ARBA"/>
</dbReference>
<dbReference type="GO" id="GO:0007020">
    <property type="term" value="P:microtubule nucleation"/>
    <property type="evidence" value="ECO:0007669"/>
    <property type="project" value="InterPro"/>
</dbReference>
<evidence type="ECO:0000259" key="7">
    <source>
        <dbReference type="Pfam" id="PF17681"/>
    </source>
</evidence>
<dbReference type="GO" id="GO:0043015">
    <property type="term" value="F:gamma-tubulin binding"/>
    <property type="evidence" value="ECO:0007669"/>
    <property type="project" value="InterPro"/>
</dbReference>
<dbReference type="InterPro" id="IPR042241">
    <property type="entry name" value="GCP_C_sf"/>
</dbReference>
<dbReference type="PANTHER" id="PTHR19302">
    <property type="entry name" value="GAMMA TUBULIN COMPLEX PROTEIN"/>
    <property type="match status" value="1"/>
</dbReference>
<keyword evidence="2 5" id="KW-0963">Cytoplasm</keyword>
<dbReference type="PANTHER" id="PTHR19302:SF70">
    <property type="entry name" value="GAMMA-TUBULIN COMPLEX COMPONENT 6"/>
    <property type="match status" value="1"/>
</dbReference>
<dbReference type="EMBL" id="HG937694">
    <property type="protein sequence ID" value="CDP38639.1"/>
    <property type="molecule type" value="Genomic_DNA"/>
</dbReference>
<dbReference type="GO" id="GO:0000278">
    <property type="term" value="P:mitotic cell cycle"/>
    <property type="evidence" value="ECO:0007669"/>
    <property type="project" value="TreeGrafter"/>
</dbReference>
<evidence type="ECO:0000259" key="6">
    <source>
        <dbReference type="Pfam" id="PF04130"/>
    </source>
</evidence>
<dbReference type="InterPro" id="IPR041470">
    <property type="entry name" value="GCP_N"/>
</dbReference>
<evidence type="ECO:0000256" key="1">
    <source>
        <dbReference type="ARBA" id="ARBA00010337"/>
    </source>
</evidence>
<organism evidence="8">
    <name type="scientific">Blastobotrys adeninivorans</name>
    <name type="common">Yeast</name>
    <name type="synonym">Arxula adeninivorans</name>
    <dbReference type="NCBI Taxonomy" id="409370"/>
    <lineage>
        <taxon>Eukaryota</taxon>
        <taxon>Fungi</taxon>
        <taxon>Dikarya</taxon>
        <taxon>Ascomycota</taxon>
        <taxon>Saccharomycotina</taxon>
        <taxon>Dipodascomycetes</taxon>
        <taxon>Dipodascales</taxon>
        <taxon>Trichomonascaceae</taxon>
        <taxon>Blastobotrys</taxon>
    </lineage>
</organism>
<dbReference type="InterPro" id="IPR040457">
    <property type="entry name" value="GCP_C"/>
</dbReference>
<evidence type="ECO:0000256" key="3">
    <source>
        <dbReference type="ARBA" id="ARBA00022701"/>
    </source>
</evidence>
<accession>A0A060TCX2</accession>
<feature type="domain" description="Gamma tubulin complex component protein N-terminal" evidence="7">
    <location>
        <begin position="135"/>
        <end position="382"/>
    </location>
</feature>
<keyword evidence="4 5" id="KW-0206">Cytoskeleton</keyword>
<dbReference type="GO" id="GO:0051011">
    <property type="term" value="F:microtubule minus-end binding"/>
    <property type="evidence" value="ECO:0007669"/>
    <property type="project" value="TreeGrafter"/>
</dbReference>
<evidence type="ECO:0000256" key="2">
    <source>
        <dbReference type="ARBA" id="ARBA00022490"/>
    </source>
</evidence>
<dbReference type="Pfam" id="PF17681">
    <property type="entry name" value="GCP_N_terminal"/>
    <property type="match status" value="1"/>
</dbReference>
<evidence type="ECO:0000313" key="8">
    <source>
        <dbReference type="EMBL" id="CDP38639.1"/>
    </source>
</evidence>
<dbReference type="GO" id="GO:0031122">
    <property type="term" value="P:cytoplasmic microtubule organization"/>
    <property type="evidence" value="ECO:0007669"/>
    <property type="project" value="TreeGrafter"/>
</dbReference>